<keyword evidence="2" id="KW-0677">Repeat</keyword>
<evidence type="ECO:0000313" key="8">
    <source>
        <dbReference type="Proteomes" id="UP000315295"/>
    </source>
</evidence>
<sequence>MNNQLVPSSSSSSSSFCIDGTPSWRYDVFLSFRGEDTRTTFTDHLYKALVDKGIHTFIDRQLVRGEEISPALLQAIEESRISLVIFSKTYAASRWCLDELVKILQCRQSKQQIVLPVFYKVDPSHVRNQTSSFGDEFKKLECKFEDNKEKILAWRSALREAADLSGHTVKEGDYEATLISNIVEDVLVRVLDGTYLDVAKYPVGIQSCVQEVKDLLGVDGNGRRVVGIWGTSGIGKTTIAKAVYNAIAHKFQGRCFLGDVRESSTSQLQNTFLSKILHGTKWEIVDVHEGISLIKNRLRQKKILLILDDVDQLEHLKNWVDVDCFGEGSRVIITTKDRSLLDFYGGQWIYEVKKLEDDKALELFSWNAFEGNRPPDDYLSLSRRAIAYAQGLPLALNIIGSHLRNKCIDRWQVILDGYDSYDGEPYTIIEKILRKTYDAWDYGLQQVFLDIACFFNGENKDYVLQILGSSTLNVRQDCIKVLVEKAIITIEDDQILMHDLLQKMGKQIVYEESPTEPGKRSRLWFYEDVYDVLIENQGTKKIRSIVVKLPKSDVIPLNPESFLRMVKLEIFINHNAHFSGRVDYLPNSLRWIDLGGQSIVDIKHTVVLNLSSNFHPRNLVCFDVPHISSIRQLKEFKVHTLNYFESYYYLNIYFISQRNTQVFYYILFKACELLFCFCFWFYRISQSLHG</sequence>
<evidence type="ECO:0000256" key="3">
    <source>
        <dbReference type="ARBA" id="ARBA00022821"/>
    </source>
</evidence>
<dbReference type="AlphaFoldDB" id="A0A540M4L1"/>
<dbReference type="Proteomes" id="UP000315295">
    <property type="component" value="Unassembled WGS sequence"/>
</dbReference>
<dbReference type="InterPro" id="IPR058192">
    <property type="entry name" value="WHD_ROQ1-like"/>
</dbReference>
<dbReference type="Pfam" id="PF01582">
    <property type="entry name" value="TIR"/>
    <property type="match status" value="1"/>
</dbReference>
<dbReference type="SUPFAM" id="SSF52540">
    <property type="entry name" value="P-loop containing nucleoside triphosphate hydrolases"/>
    <property type="match status" value="1"/>
</dbReference>
<evidence type="ECO:0000256" key="5">
    <source>
        <dbReference type="SAM" id="Phobius"/>
    </source>
</evidence>
<dbReference type="FunFam" id="3.40.50.10140:FF:000007">
    <property type="entry name" value="Disease resistance protein (TIR-NBS-LRR class)"/>
    <property type="match status" value="1"/>
</dbReference>
<dbReference type="PANTHER" id="PTHR11017">
    <property type="entry name" value="LEUCINE-RICH REPEAT-CONTAINING PROTEIN"/>
    <property type="match status" value="1"/>
</dbReference>
<evidence type="ECO:0000313" key="7">
    <source>
        <dbReference type="EMBL" id="TQD93694.1"/>
    </source>
</evidence>
<dbReference type="InterPro" id="IPR027417">
    <property type="entry name" value="P-loop_NTPase"/>
</dbReference>
<comment type="caution">
    <text evidence="7">The sequence shown here is derived from an EMBL/GenBank/DDBJ whole genome shotgun (WGS) entry which is preliminary data.</text>
</comment>
<feature type="domain" description="TIR" evidence="6">
    <location>
        <begin position="24"/>
        <end position="190"/>
    </location>
</feature>
<dbReference type="InterPro" id="IPR035897">
    <property type="entry name" value="Toll_tir_struct_dom_sf"/>
</dbReference>
<name>A0A540M4L1_MALBA</name>
<dbReference type="InterPro" id="IPR036390">
    <property type="entry name" value="WH_DNA-bd_sf"/>
</dbReference>
<dbReference type="InterPro" id="IPR003593">
    <property type="entry name" value="AAA+_ATPase"/>
</dbReference>
<dbReference type="GO" id="GO:0006952">
    <property type="term" value="P:defense response"/>
    <property type="evidence" value="ECO:0007669"/>
    <property type="project" value="UniProtKB-KW"/>
</dbReference>
<evidence type="ECO:0000256" key="4">
    <source>
        <dbReference type="ARBA" id="ARBA00023027"/>
    </source>
</evidence>
<dbReference type="PROSITE" id="PS50104">
    <property type="entry name" value="TIR"/>
    <property type="match status" value="1"/>
</dbReference>
<keyword evidence="1" id="KW-0433">Leucine-rich repeat</keyword>
<dbReference type="Gene3D" id="3.40.50.300">
    <property type="entry name" value="P-loop containing nucleotide triphosphate hydrolases"/>
    <property type="match status" value="1"/>
</dbReference>
<dbReference type="PANTHER" id="PTHR11017:SF578">
    <property type="entry name" value="ADP-RIBOSYL CYCLASE_CYCLIC ADP-RIBOSE HYDROLASE"/>
    <property type="match status" value="1"/>
</dbReference>
<dbReference type="SUPFAM" id="SSF46785">
    <property type="entry name" value="Winged helix' DNA-binding domain"/>
    <property type="match status" value="1"/>
</dbReference>
<keyword evidence="5" id="KW-1133">Transmembrane helix</keyword>
<evidence type="ECO:0000256" key="1">
    <source>
        <dbReference type="ARBA" id="ARBA00022614"/>
    </source>
</evidence>
<dbReference type="Pfam" id="PF00931">
    <property type="entry name" value="NB-ARC"/>
    <property type="match status" value="1"/>
</dbReference>
<dbReference type="Pfam" id="PF23282">
    <property type="entry name" value="WHD_ROQ1"/>
    <property type="match status" value="1"/>
</dbReference>
<feature type="transmembrane region" description="Helical" evidence="5">
    <location>
        <begin position="662"/>
        <end position="682"/>
    </location>
</feature>
<dbReference type="SUPFAM" id="SSF52200">
    <property type="entry name" value="Toll/Interleukin receptor TIR domain"/>
    <property type="match status" value="1"/>
</dbReference>
<dbReference type="SMART" id="SM00255">
    <property type="entry name" value="TIR"/>
    <property type="match status" value="1"/>
</dbReference>
<dbReference type="InterPro" id="IPR000157">
    <property type="entry name" value="TIR_dom"/>
</dbReference>
<dbReference type="Gene3D" id="1.10.8.430">
    <property type="entry name" value="Helical domain of apoptotic protease-activating factors"/>
    <property type="match status" value="1"/>
</dbReference>
<dbReference type="InterPro" id="IPR002182">
    <property type="entry name" value="NB-ARC"/>
</dbReference>
<protein>
    <recommendedName>
        <fullName evidence="6">TIR domain-containing protein</fullName>
    </recommendedName>
</protein>
<keyword evidence="3" id="KW-0611">Plant defense</keyword>
<reference evidence="7 8" key="1">
    <citation type="journal article" date="2019" name="G3 (Bethesda)">
        <title>Sequencing of a Wild Apple (Malus baccata) Genome Unravels the Differences Between Cultivated and Wild Apple Species Regarding Disease Resistance and Cold Tolerance.</title>
        <authorList>
            <person name="Chen X."/>
        </authorList>
    </citation>
    <scope>NUCLEOTIDE SEQUENCE [LARGE SCALE GENOMIC DNA]</scope>
    <source>
        <strain evidence="8">cv. Shandingzi</strain>
        <tissue evidence="7">Leaves</tissue>
    </source>
</reference>
<dbReference type="GO" id="GO:0007165">
    <property type="term" value="P:signal transduction"/>
    <property type="evidence" value="ECO:0007669"/>
    <property type="project" value="InterPro"/>
</dbReference>
<organism evidence="7 8">
    <name type="scientific">Malus baccata</name>
    <name type="common">Siberian crab apple</name>
    <name type="synonym">Pyrus baccata</name>
    <dbReference type="NCBI Taxonomy" id="106549"/>
    <lineage>
        <taxon>Eukaryota</taxon>
        <taxon>Viridiplantae</taxon>
        <taxon>Streptophyta</taxon>
        <taxon>Embryophyta</taxon>
        <taxon>Tracheophyta</taxon>
        <taxon>Spermatophyta</taxon>
        <taxon>Magnoliopsida</taxon>
        <taxon>eudicotyledons</taxon>
        <taxon>Gunneridae</taxon>
        <taxon>Pentapetalae</taxon>
        <taxon>rosids</taxon>
        <taxon>fabids</taxon>
        <taxon>Rosales</taxon>
        <taxon>Rosaceae</taxon>
        <taxon>Amygdaloideae</taxon>
        <taxon>Maleae</taxon>
        <taxon>Malus</taxon>
    </lineage>
</organism>
<accession>A0A540M4L1</accession>
<keyword evidence="5" id="KW-0812">Transmembrane</keyword>
<dbReference type="GO" id="GO:0043531">
    <property type="term" value="F:ADP binding"/>
    <property type="evidence" value="ECO:0007669"/>
    <property type="project" value="InterPro"/>
</dbReference>
<dbReference type="EMBL" id="VIEB01000360">
    <property type="protein sequence ID" value="TQD93694.1"/>
    <property type="molecule type" value="Genomic_DNA"/>
</dbReference>
<evidence type="ECO:0000256" key="2">
    <source>
        <dbReference type="ARBA" id="ARBA00022737"/>
    </source>
</evidence>
<keyword evidence="5" id="KW-0472">Membrane</keyword>
<evidence type="ECO:0000259" key="6">
    <source>
        <dbReference type="PROSITE" id="PS50104"/>
    </source>
</evidence>
<keyword evidence="8" id="KW-1185">Reference proteome</keyword>
<dbReference type="SMART" id="SM00382">
    <property type="entry name" value="AAA"/>
    <property type="match status" value="1"/>
</dbReference>
<dbReference type="InterPro" id="IPR044974">
    <property type="entry name" value="Disease_R_plants"/>
</dbReference>
<dbReference type="Gene3D" id="3.40.50.10140">
    <property type="entry name" value="Toll/interleukin-1 receptor homology (TIR) domain"/>
    <property type="match status" value="1"/>
</dbReference>
<keyword evidence="4" id="KW-0520">NAD</keyword>
<gene>
    <name evidence="7" type="ORF">C1H46_020698</name>
</gene>
<dbReference type="PRINTS" id="PR00364">
    <property type="entry name" value="DISEASERSIST"/>
</dbReference>
<dbReference type="InterPro" id="IPR042197">
    <property type="entry name" value="Apaf_helical"/>
</dbReference>
<proteinExistence type="predicted"/>